<gene>
    <name evidence="1" type="ORF">J2Z65_003663</name>
</gene>
<dbReference type="InterPro" id="IPR043519">
    <property type="entry name" value="NT_sf"/>
</dbReference>
<protein>
    <submittedName>
        <fullName evidence="1">GrpB-like predicted nucleotidyltransferase (UPF0157 family)</fullName>
    </submittedName>
</protein>
<proteinExistence type="predicted"/>
<accession>A0ABS4I0V1</accession>
<dbReference type="SUPFAM" id="SSF81301">
    <property type="entry name" value="Nucleotidyltransferase"/>
    <property type="match status" value="1"/>
</dbReference>
<dbReference type="Pfam" id="PF04229">
    <property type="entry name" value="GrpB"/>
    <property type="match status" value="1"/>
</dbReference>
<dbReference type="Gene3D" id="3.30.460.10">
    <property type="entry name" value="Beta Polymerase, domain 2"/>
    <property type="match status" value="1"/>
</dbReference>
<reference evidence="1 2" key="1">
    <citation type="submission" date="2021-03" db="EMBL/GenBank/DDBJ databases">
        <title>Genomic Encyclopedia of Type Strains, Phase IV (KMG-IV): sequencing the most valuable type-strain genomes for metagenomic binning, comparative biology and taxonomic classification.</title>
        <authorList>
            <person name="Goeker M."/>
        </authorList>
    </citation>
    <scope>NUCLEOTIDE SEQUENCE [LARGE SCALE GENOMIC DNA]</scope>
    <source>
        <strain evidence="1 2">DSM 24950</strain>
    </source>
</reference>
<name>A0ABS4I0V1_9BACL</name>
<dbReference type="RefSeq" id="WP_167057882.1">
    <property type="nucleotide sequence ID" value="NZ_JAAOZR010000017.1"/>
</dbReference>
<dbReference type="Proteomes" id="UP001519344">
    <property type="component" value="Unassembled WGS sequence"/>
</dbReference>
<keyword evidence="2" id="KW-1185">Reference proteome</keyword>
<comment type="caution">
    <text evidence="1">The sequence shown here is derived from an EMBL/GenBank/DDBJ whole genome shotgun (WGS) entry which is preliminary data.</text>
</comment>
<dbReference type="PANTHER" id="PTHR34822:SF1">
    <property type="entry name" value="GRPB FAMILY PROTEIN"/>
    <property type="match status" value="1"/>
</dbReference>
<evidence type="ECO:0000313" key="2">
    <source>
        <dbReference type="Proteomes" id="UP001519344"/>
    </source>
</evidence>
<dbReference type="EMBL" id="JAGGKV010000009">
    <property type="protein sequence ID" value="MBP1964440.1"/>
    <property type="molecule type" value="Genomic_DNA"/>
</dbReference>
<evidence type="ECO:0000313" key="1">
    <source>
        <dbReference type="EMBL" id="MBP1964440.1"/>
    </source>
</evidence>
<organism evidence="1 2">
    <name type="scientific">Paenibacillus aceris</name>
    <dbReference type="NCBI Taxonomy" id="869555"/>
    <lineage>
        <taxon>Bacteria</taxon>
        <taxon>Bacillati</taxon>
        <taxon>Bacillota</taxon>
        <taxon>Bacilli</taxon>
        <taxon>Bacillales</taxon>
        <taxon>Paenibacillaceae</taxon>
        <taxon>Paenibacillus</taxon>
    </lineage>
</organism>
<dbReference type="PANTHER" id="PTHR34822">
    <property type="entry name" value="GRPB DOMAIN PROTEIN (AFU_ORTHOLOGUE AFUA_1G01530)"/>
    <property type="match status" value="1"/>
</dbReference>
<sequence length="181" mass="21514">MPEPIIVVPYREEWKTDFESIGQKIRASIGDIAIRIDHIGSTSIRGLDAKPIVDIQVTVQSLEPIELYKESFERIGFYHKVENPDRTKRYFREKPGGQRTHIHVREQGSWSSLFSLLFRDYLRCHQVECREYAGLKYQLMDKYKFERESYVEAKEPLIWEIMRRASRWSQETGWKPDPSDC</sequence>
<dbReference type="InterPro" id="IPR007344">
    <property type="entry name" value="GrpB/CoaE"/>
</dbReference>